<reference evidence="8 9" key="1">
    <citation type="submission" date="2019-10" db="EMBL/GenBank/DDBJ databases">
        <title>New genus of Silvanigrellaceae.</title>
        <authorList>
            <person name="Pitt A."/>
            <person name="Hahn M.W."/>
        </authorList>
    </citation>
    <scope>NUCLEOTIDE SEQUENCE [LARGE SCALE GENOMIC DNA]</scope>
    <source>
        <strain evidence="8 9">33A1-SZDP</strain>
    </source>
</reference>
<comment type="caution">
    <text evidence="8">The sequence shown here is derived from an EMBL/GenBank/DDBJ whole genome shotgun (WGS) entry which is preliminary data.</text>
</comment>
<organism evidence="8 9">
    <name type="scientific">Fluviispira multicolorata</name>
    <dbReference type="NCBI Taxonomy" id="2654512"/>
    <lineage>
        <taxon>Bacteria</taxon>
        <taxon>Pseudomonadati</taxon>
        <taxon>Bdellovibrionota</taxon>
        <taxon>Oligoflexia</taxon>
        <taxon>Silvanigrellales</taxon>
        <taxon>Silvanigrellaceae</taxon>
        <taxon>Fluviispira</taxon>
    </lineage>
</organism>
<dbReference type="InterPro" id="IPR023828">
    <property type="entry name" value="Peptidase_S8_Ser-AS"/>
</dbReference>
<dbReference type="PROSITE" id="PS51257">
    <property type="entry name" value="PROKAR_LIPOPROTEIN"/>
    <property type="match status" value="1"/>
</dbReference>
<evidence type="ECO:0000256" key="5">
    <source>
        <dbReference type="PROSITE-ProRule" id="PRU01240"/>
    </source>
</evidence>
<evidence type="ECO:0000259" key="7">
    <source>
        <dbReference type="Pfam" id="PF00082"/>
    </source>
</evidence>
<evidence type="ECO:0000313" key="9">
    <source>
        <dbReference type="Proteomes" id="UP000442694"/>
    </source>
</evidence>
<dbReference type="GO" id="GO:0006508">
    <property type="term" value="P:proteolysis"/>
    <property type="evidence" value="ECO:0007669"/>
    <property type="project" value="UniProtKB-KW"/>
</dbReference>
<feature type="chain" id="PRO_5032553046" evidence="6">
    <location>
        <begin position="25"/>
        <end position="417"/>
    </location>
</feature>
<feature type="domain" description="Peptidase S8/S53" evidence="7">
    <location>
        <begin position="142"/>
        <end position="381"/>
    </location>
</feature>
<dbReference type="PANTHER" id="PTHR43806:SF11">
    <property type="entry name" value="CEREVISIN-RELATED"/>
    <property type="match status" value="1"/>
</dbReference>
<dbReference type="Proteomes" id="UP000442694">
    <property type="component" value="Unassembled WGS sequence"/>
</dbReference>
<keyword evidence="2 5" id="KW-0645">Protease</keyword>
<dbReference type="EMBL" id="WFLN01000010">
    <property type="protein sequence ID" value="KAB8028102.1"/>
    <property type="molecule type" value="Genomic_DNA"/>
</dbReference>
<feature type="signal peptide" evidence="6">
    <location>
        <begin position="1"/>
        <end position="24"/>
    </location>
</feature>
<dbReference type="PANTHER" id="PTHR43806">
    <property type="entry name" value="PEPTIDASE S8"/>
    <property type="match status" value="1"/>
</dbReference>
<evidence type="ECO:0000256" key="2">
    <source>
        <dbReference type="ARBA" id="ARBA00022670"/>
    </source>
</evidence>
<keyword evidence="3 5" id="KW-0378">Hydrolase</keyword>
<evidence type="ECO:0000256" key="6">
    <source>
        <dbReference type="SAM" id="SignalP"/>
    </source>
</evidence>
<dbReference type="SUPFAM" id="SSF52743">
    <property type="entry name" value="Subtilisin-like"/>
    <property type="match status" value="1"/>
</dbReference>
<name>A0A833N2H4_9BACT</name>
<comment type="similarity">
    <text evidence="1 5">Belongs to the peptidase S8 family.</text>
</comment>
<dbReference type="Pfam" id="PF00082">
    <property type="entry name" value="Peptidase_S8"/>
    <property type="match status" value="1"/>
</dbReference>
<dbReference type="GO" id="GO:0004252">
    <property type="term" value="F:serine-type endopeptidase activity"/>
    <property type="evidence" value="ECO:0007669"/>
    <property type="project" value="UniProtKB-UniRule"/>
</dbReference>
<gene>
    <name evidence="8" type="ORF">GCL57_13710</name>
</gene>
<dbReference type="Gene3D" id="3.40.50.200">
    <property type="entry name" value="Peptidase S8/S53 domain"/>
    <property type="match status" value="1"/>
</dbReference>
<accession>A0A833N2H4</accession>
<dbReference type="InterPro" id="IPR036852">
    <property type="entry name" value="Peptidase_S8/S53_dom_sf"/>
</dbReference>
<keyword evidence="4 5" id="KW-0720">Serine protease</keyword>
<feature type="active site" description="Charge relay system" evidence="5">
    <location>
        <position position="180"/>
    </location>
</feature>
<dbReference type="InterPro" id="IPR000209">
    <property type="entry name" value="Peptidase_S8/S53_dom"/>
</dbReference>
<protein>
    <submittedName>
        <fullName evidence="8">S8 family serine peptidase</fullName>
    </submittedName>
</protein>
<feature type="active site" description="Charge relay system" evidence="5">
    <location>
        <position position="353"/>
    </location>
</feature>
<evidence type="ECO:0000256" key="4">
    <source>
        <dbReference type="ARBA" id="ARBA00022825"/>
    </source>
</evidence>
<evidence type="ECO:0000256" key="3">
    <source>
        <dbReference type="ARBA" id="ARBA00022801"/>
    </source>
</evidence>
<dbReference type="PROSITE" id="PS00138">
    <property type="entry name" value="SUBTILASE_SER"/>
    <property type="match status" value="1"/>
</dbReference>
<evidence type="ECO:0000313" key="8">
    <source>
        <dbReference type="EMBL" id="KAB8028102.1"/>
    </source>
</evidence>
<dbReference type="PROSITE" id="PS51892">
    <property type="entry name" value="SUBTILASE"/>
    <property type="match status" value="1"/>
</dbReference>
<dbReference type="InterPro" id="IPR050131">
    <property type="entry name" value="Peptidase_S8_subtilisin-like"/>
</dbReference>
<sequence>MLMQFFKKFIILIAISTLISSCGSFNPFNSTIETTSDGSYVIETGMTDSELLSYGQIVIYRYKSVPNMVAVKSTNIGKGNHKYIYDKNIYSIPENNKKVREEIKINTLSKTQIFGCSQAYCEARFNEVYNDLKVKNISLNAVDIAIVDSGVVPVTSSIKNALASSSNISGNTNIINWSSHATYIASLLVGYKDSYDNNFYDIYAENARIHSVKISFASDNEDPDKRKYGSMQLSVALDEAVSLGSKIVNLSFAYSQKPDDNVVMAEKIVMAYAAKSGVIFVCAAGNDGNKLDSFPVYPASYDINNIITVGSHNTDLNRAISSNYGKSVDLTAQGALIDLNNKYGEVDTVGGTSFAAPLVVAALSIYYGITPNSNVNTTLKQLFSSANMNYNFYESQTIAHYGRVDVKKLYDIALLNH</sequence>
<keyword evidence="6" id="KW-0732">Signal</keyword>
<proteinExistence type="inferred from homology"/>
<dbReference type="AlphaFoldDB" id="A0A833N2H4"/>
<feature type="active site" description="Charge relay system" evidence="5">
    <location>
        <position position="148"/>
    </location>
</feature>
<evidence type="ECO:0000256" key="1">
    <source>
        <dbReference type="ARBA" id="ARBA00011073"/>
    </source>
</evidence>
<dbReference type="CDD" id="cd00306">
    <property type="entry name" value="Peptidases_S8_S53"/>
    <property type="match status" value="1"/>
</dbReference>
<keyword evidence="9" id="KW-1185">Reference proteome</keyword>